<comment type="subcellular location">
    <subcellularLocation>
        <location evidence="1">Membrane</location>
        <topology evidence="1">Multi-pass membrane protein</topology>
    </subcellularLocation>
</comment>
<feature type="transmembrane region" description="Helical" evidence="7">
    <location>
        <begin position="14"/>
        <end position="31"/>
    </location>
</feature>
<feature type="transmembrane region" description="Helical" evidence="7">
    <location>
        <begin position="274"/>
        <end position="294"/>
    </location>
</feature>
<reference evidence="9" key="1">
    <citation type="submission" date="2015-01" db="EMBL/GenBank/DDBJ databases">
        <authorList>
            <person name="Durling Mikael"/>
        </authorList>
    </citation>
    <scope>NUCLEOTIDE SEQUENCE</scope>
</reference>
<comment type="similarity">
    <text evidence="5">Belongs to the SAT4 family.</text>
</comment>
<evidence type="ECO:0000256" key="2">
    <source>
        <dbReference type="ARBA" id="ARBA00022692"/>
    </source>
</evidence>
<accession>A0A0B7K5A1</accession>
<proteinExistence type="inferred from homology"/>
<sequence length="380" mass="43365">TSTRQDPFESRRRRLCLVISFSFSFHVPWVPSVATMEPDSTYIGWKAIVVSALFIPIQVVFVVLRFWAQRLSRKSYDWDDWLVIASLLTQIVASALAIGVVLQGGVGYHIEYHAANDPEKITNYFKYLVAISIWYTMTMSLAKLAILVVYRRLFPQRLMHISVWIVAVILILQSIVGTILLFVVCRPFWVNWGPLEMQQTHCFDKMSLFLWISLPNIITDLALIALPLPIIWKLQLSNNLKAALTVTFLIGGSGLVASIMRFREFASNHLFPDVTWNAVGLVIWTVVEPGIYLISVSMMMYRPLLERVVRTAKTTVSQRSTGTRMGMSSKSDGLELTDRTQNSSHRFERLNGDNDEEALRPTYYQPGQIEVRKDIVVTRS</sequence>
<dbReference type="AlphaFoldDB" id="A0A0B7K5A1"/>
<evidence type="ECO:0000256" key="4">
    <source>
        <dbReference type="ARBA" id="ARBA00023136"/>
    </source>
</evidence>
<dbReference type="InterPro" id="IPR049326">
    <property type="entry name" value="Rhodopsin_dom_fungi"/>
</dbReference>
<name>A0A0B7K5A1_BIOOC</name>
<evidence type="ECO:0000313" key="9">
    <source>
        <dbReference type="EMBL" id="CEO52548.1"/>
    </source>
</evidence>
<evidence type="ECO:0000256" key="5">
    <source>
        <dbReference type="ARBA" id="ARBA00038359"/>
    </source>
</evidence>
<keyword evidence="4 7" id="KW-0472">Membrane</keyword>
<dbReference type="InterPro" id="IPR052337">
    <property type="entry name" value="SAT4-like"/>
</dbReference>
<keyword evidence="2 7" id="KW-0812">Transmembrane</keyword>
<protein>
    <recommendedName>
        <fullName evidence="8">Rhodopsin domain-containing protein</fullName>
    </recommendedName>
</protein>
<feature type="compositionally biased region" description="Polar residues" evidence="6">
    <location>
        <begin position="319"/>
        <end position="331"/>
    </location>
</feature>
<dbReference type="PANTHER" id="PTHR33048:SF47">
    <property type="entry name" value="INTEGRAL MEMBRANE PROTEIN-RELATED"/>
    <property type="match status" value="1"/>
</dbReference>
<evidence type="ECO:0000256" key="7">
    <source>
        <dbReference type="SAM" id="Phobius"/>
    </source>
</evidence>
<evidence type="ECO:0000256" key="6">
    <source>
        <dbReference type="SAM" id="MobiDB-lite"/>
    </source>
</evidence>
<dbReference type="Pfam" id="PF20684">
    <property type="entry name" value="Fung_rhodopsin"/>
    <property type="match status" value="1"/>
</dbReference>
<evidence type="ECO:0000256" key="1">
    <source>
        <dbReference type="ARBA" id="ARBA00004141"/>
    </source>
</evidence>
<feature type="domain" description="Rhodopsin" evidence="8">
    <location>
        <begin position="64"/>
        <end position="307"/>
    </location>
</feature>
<dbReference type="PANTHER" id="PTHR33048">
    <property type="entry name" value="PTH11-LIKE INTEGRAL MEMBRANE PROTEIN (AFU_ORTHOLOGUE AFUA_5G11245)"/>
    <property type="match status" value="1"/>
</dbReference>
<dbReference type="EMBL" id="CDPU01000029">
    <property type="protein sequence ID" value="CEO52548.1"/>
    <property type="molecule type" value="Genomic_DNA"/>
</dbReference>
<feature type="transmembrane region" description="Helical" evidence="7">
    <location>
        <begin position="242"/>
        <end position="262"/>
    </location>
</feature>
<dbReference type="GO" id="GO:0016020">
    <property type="term" value="C:membrane"/>
    <property type="evidence" value="ECO:0007669"/>
    <property type="project" value="UniProtKB-SubCell"/>
</dbReference>
<feature type="region of interest" description="Disordered" evidence="6">
    <location>
        <begin position="319"/>
        <end position="352"/>
    </location>
</feature>
<gene>
    <name evidence="9" type="ORF">BN869_000008606_1</name>
</gene>
<feature type="transmembrane region" description="Helical" evidence="7">
    <location>
        <begin position="162"/>
        <end position="189"/>
    </location>
</feature>
<feature type="non-terminal residue" evidence="9">
    <location>
        <position position="1"/>
    </location>
</feature>
<organism evidence="9">
    <name type="scientific">Bionectria ochroleuca</name>
    <name type="common">Gliocladium roseum</name>
    <dbReference type="NCBI Taxonomy" id="29856"/>
    <lineage>
        <taxon>Eukaryota</taxon>
        <taxon>Fungi</taxon>
        <taxon>Dikarya</taxon>
        <taxon>Ascomycota</taxon>
        <taxon>Pezizomycotina</taxon>
        <taxon>Sordariomycetes</taxon>
        <taxon>Hypocreomycetidae</taxon>
        <taxon>Hypocreales</taxon>
        <taxon>Bionectriaceae</taxon>
        <taxon>Clonostachys</taxon>
    </lineage>
</organism>
<evidence type="ECO:0000259" key="8">
    <source>
        <dbReference type="Pfam" id="PF20684"/>
    </source>
</evidence>
<evidence type="ECO:0000256" key="3">
    <source>
        <dbReference type="ARBA" id="ARBA00022989"/>
    </source>
</evidence>
<feature type="transmembrane region" description="Helical" evidence="7">
    <location>
        <begin position="43"/>
        <end position="68"/>
    </location>
</feature>
<feature type="transmembrane region" description="Helical" evidence="7">
    <location>
        <begin position="124"/>
        <end position="150"/>
    </location>
</feature>
<keyword evidence="3 7" id="KW-1133">Transmembrane helix</keyword>
<feature type="transmembrane region" description="Helical" evidence="7">
    <location>
        <begin position="80"/>
        <end position="104"/>
    </location>
</feature>
<feature type="transmembrane region" description="Helical" evidence="7">
    <location>
        <begin position="209"/>
        <end position="230"/>
    </location>
</feature>